<accession>A0A420YHE9</accession>
<dbReference type="Proteomes" id="UP000275385">
    <property type="component" value="Unassembled WGS sequence"/>
</dbReference>
<evidence type="ECO:0000313" key="1">
    <source>
        <dbReference type="EMBL" id="RKU47309.1"/>
    </source>
</evidence>
<comment type="caution">
    <text evidence="1">The sequence shown here is derived from an EMBL/GenBank/DDBJ whole genome shotgun (WGS) entry which is preliminary data.</text>
</comment>
<organism evidence="1 2">
    <name type="scientific">Coniochaeta pulveracea</name>
    <dbReference type="NCBI Taxonomy" id="177199"/>
    <lineage>
        <taxon>Eukaryota</taxon>
        <taxon>Fungi</taxon>
        <taxon>Dikarya</taxon>
        <taxon>Ascomycota</taxon>
        <taxon>Pezizomycotina</taxon>
        <taxon>Sordariomycetes</taxon>
        <taxon>Sordariomycetidae</taxon>
        <taxon>Coniochaetales</taxon>
        <taxon>Coniochaetaceae</taxon>
        <taxon>Coniochaeta</taxon>
    </lineage>
</organism>
<keyword evidence="2" id="KW-1185">Reference proteome</keyword>
<sequence>MRQGQQFFQAMLKGLEKAAPDVKYGVQASDMAIGEFYESEGELSLEMATQVMVELKKSLPETRDVDTELIVDIHHPLREKVPTTGKSLSVALPYSSLGFFLEECHHRIDSDYVGDKPMRRAPMIILPSVDNH</sequence>
<dbReference type="AlphaFoldDB" id="A0A420YHE9"/>
<reference evidence="1 2" key="1">
    <citation type="submission" date="2018-08" db="EMBL/GenBank/DDBJ databases">
        <title>Draft genome of the lignicolous fungus Coniochaeta pulveracea.</title>
        <authorList>
            <person name="Borstlap C.J."/>
            <person name="De Witt R.N."/>
            <person name="Botha A."/>
            <person name="Volschenk H."/>
        </authorList>
    </citation>
    <scope>NUCLEOTIDE SEQUENCE [LARGE SCALE GENOMIC DNA]</scope>
    <source>
        <strain evidence="1 2">CAB683</strain>
    </source>
</reference>
<proteinExistence type="predicted"/>
<dbReference type="EMBL" id="QVQW01000009">
    <property type="protein sequence ID" value="RKU47309.1"/>
    <property type="molecule type" value="Genomic_DNA"/>
</dbReference>
<protein>
    <submittedName>
        <fullName evidence="1">Uncharacterized protein</fullName>
    </submittedName>
</protein>
<dbReference type="OrthoDB" id="3846139at2759"/>
<gene>
    <name evidence="1" type="ORF">DL546_001385</name>
</gene>
<name>A0A420YHE9_9PEZI</name>
<evidence type="ECO:0000313" key="2">
    <source>
        <dbReference type="Proteomes" id="UP000275385"/>
    </source>
</evidence>